<feature type="transmembrane region" description="Helical" evidence="14">
    <location>
        <begin position="12"/>
        <end position="31"/>
    </location>
</feature>
<evidence type="ECO:0000256" key="9">
    <source>
        <dbReference type="ARBA" id="ARBA00022777"/>
    </source>
</evidence>
<dbReference type="Gene3D" id="3.30.565.10">
    <property type="entry name" value="Histidine kinase-like ATPase, C-terminal domain"/>
    <property type="match status" value="1"/>
</dbReference>
<dbReference type="EMBL" id="CP022384">
    <property type="protein sequence ID" value="ATA81606.1"/>
    <property type="molecule type" value="Genomic_DNA"/>
</dbReference>
<keyword evidence="10" id="KW-0067">ATP-binding</keyword>
<dbReference type="KEGG" id="clk:CGC53_04210"/>
<dbReference type="SMART" id="SM00387">
    <property type="entry name" value="HATPase_c"/>
    <property type="match status" value="1"/>
</dbReference>
<dbReference type="GO" id="GO:0000155">
    <property type="term" value="F:phosphorelay sensor kinase activity"/>
    <property type="evidence" value="ECO:0007669"/>
    <property type="project" value="InterPro"/>
</dbReference>
<keyword evidence="7 14" id="KW-0812">Transmembrane</keyword>
<evidence type="ECO:0000256" key="4">
    <source>
        <dbReference type="ARBA" id="ARBA00022475"/>
    </source>
</evidence>
<dbReference type="PROSITE" id="PS50885">
    <property type="entry name" value="HAMP"/>
    <property type="match status" value="1"/>
</dbReference>
<evidence type="ECO:0000256" key="6">
    <source>
        <dbReference type="ARBA" id="ARBA00022679"/>
    </source>
</evidence>
<name>A0A250FC97_9FLAO</name>
<evidence type="ECO:0000313" key="17">
    <source>
        <dbReference type="EMBL" id="ATA81606.1"/>
    </source>
</evidence>
<keyword evidence="13 14" id="KW-0472">Membrane</keyword>
<dbReference type="PROSITE" id="PS50109">
    <property type="entry name" value="HIS_KIN"/>
    <property type="match status" value="1"/>
</dbReference>
<dbReference type="EC" id="2.7.13.3" evidence="3"/>
<evidence type="ECO:0000256" key="14">
    <source>
        <dbReference type="SAM" id="Phobius"/>
    </source>
</evidence>
<dbReference type="Gene3D" id="1.10.287.130">
    <property type="match status" value="1"/>
</dbReference>
<dbReference type="InterPro" id="IPR036097">
    <property type="entry name" value="HisK_dim/P_sf"/>
</dbReference>
<keyword evidence="4" id="KW-1003">Cell membrane</keyword>
<keyword evidence="11 14" id="KW-1133">Transmembrane helix</keyword>
<dbReference type="InterPro" id="IPR004358">
    <property type="entry name" value="Sig_transdc_His_kin-like_C"/>
</dbReference>
<evidence type="ECO:0000256" key="11">
    <source>
        <dbReference type="ARBA" id="ARBA00022989"/>
    </source>
</evidence>
<evidence type="ECO:0000256" key="1">
    <source>
        <dbReference type="ARBA" id="ARBA00000085"/>
    </source>
</evidence>
<protein>
    <recommendedName>
        <fullName evidence="3">histidine kinase</fullName>
        <ecNumber evidence="3">2.7.13.3</ecNumber>
    </recommendedName>
</protein>
<dbReference type="PANTHER" id="PTHR45528">
    <property type="entry name" value="SENSOR HISTIDINE KINASE CPXA"/>
    <property type="match status" value="1"/>
</dbReference>
<dbReference type="SMART" id="SM00388">
    <property type="entry name" value="HisKA"/>
    <property type="match status" value="1"/>
</dbReference>
<dbReference type="SUPFAM" id="SSF47384">
    <property type="entry name" value="Homodimeric domain of signal transducing histidine kinase"/>
    <property type="match status" value="1"/>
</dbReference>
<reference evidence="18" key="1">
    <citation type="submission" date="2017-06" db="EMBL/GenBank/DDBJ databases">
        <title>Capnocytophaga spp. assemblies.</title>
        <authorList>
            <person name="Gulvik C.A."/>
        </authorList>
    </citation>
    <scope>NUCLEOTIDE SEQUENCE [LARGE SCALE GENOMIC DNA]</scope>
    <source>
        <strain evidence="18">H6253</strain>
    </source>
</reference>
<evidence type="ECO:0000256" key="13">
    <source>
        <dbReference type="ARBA" id="ARBA00023136"/>
    </source>
</evidence>
<feature type="transmembrane region" description="Helical" evidence="14">
    <location>
        <begin position="182"/>
        <end position="203"/>
    </location>
</feature>
<feature type="domain" description="Histidine kinase" evidence="15">
    <location>
        <begin position="275"/>
        <end position="482"/>
    </location>
</feature>
<dbReference type="PANTHER" id="PTHR45528:SF1">
    <property type="entry name" value="SENSOR HISTIDINE KINASE CPXA"/>
    <property type="match status" value="1"/>
</dbReference>
<keyword evidence="9 17" id="KW-0418">Kinase</keyword>
<evidence type="ECO:0000259" key="15">
    <source>
        <dbReference type="PROSITE" id="PS50109"/>
    </source>
</evidence>
<dbReference type="SUPFAM" id="SSF55874">
    <property type="entry name" value="ATPase domain of HSP90 chaperone/DNA topoisomerase II/histidine kinase"/>
    <property type="match status" value="1"/>
</dbReference>
<keyword evidence="5" id="KW-0597">Phosphoprotein</keyword>
<comment type="catalytic activity">
    <reaction evidence="1">
        <text>ATP + protein L-histidine = ADP + protein N-phospho-L-histidine.</text>
        <dbReference type="EC" id="2.7.13.3"/>
    </reaction>
</comment>
<evidence type="ECO:0000313" key="18">
    <source>
        <dbReference type="Proteomes" id="UP000217276"/>
    </source>
</evidence>
<dbReference type="Pfam" id="PF02518">
    <property type="entry name" value="HATPase_c"/>
    <property type="match status" value="1"/>
</dbReference>
<dbReference type="CDD" id="cd00082">
    <property type="entry name" value="HisKA"/>
    <property type="match status" value="1"/>
</dbReference>
<dbReference type="InterPro" id="IPR050398">
    <property type="entry name" value="HssS/ArlS-like"/>
</dbReference>
<dbReference type="RefSeq" id="WP_095913577.1">
    <property type="nucleotide sequence ID" value="NZ_CAUQGS010000013.1"/>
</dbReference>
<evidence type="ECO:0000256" key="3">
    <source>
        <dbReference type="ARBA" id="ARBA00012438"/>
    </source>
</evidence>
<dbReference type="AlphaFoldDB" id="A0A250FC97"/>
<feature type="domain" description="HAMP" evidence="16">
    <location>
        <begin position="205"/>
        <end position="258"/>
    </location>
</feature>
<dbReference type="Pfam" id="PF00512">
    <property type="entry name" value="HisKA"/>
    <property type="match status" value="1"/>
</dbReference>
<evidence type="ECO:0000256" key="5">
    <source>
        <dbReference type="ARBA" id="ARBA00022553"/>
    </source>
</evidence>
<dbReference type="InterPro" id="IPR036890">
    <property type="entry name" value="HATPase_C_sf"/>
</dbReference>
<dbReference type="PRINTS" id="PR00344">
    <property type="entry name" value="BCTRLSENSOR"/>
</dbReference>
<dbReference type="GO" id="GO:0005886">
    <property type="term" value="C:plasma membrane"/>
    <property type="evidence" value="ECO:0007669"/>
    <property type="project" value="UniProtKB-SubCell"/>
</dbReference>
<dbReference type="InterPro" id="IPR003660">
    <property type="entry name" value="HAMP_dom"/>
</dbReference>
<evidence type="ECO:0000256" key="12">
    <source>
        <dbReference type="ARBA" id="ARBA00023012"/>
    </source>
</evidence>
<evidence type="ECO:0000256" key="7">
    <source>
        <dbReference type="ARBA" id="ARBA00022692"/>
    </source>
</evidence>
<keyword evidence="6" id="KW-0808">Transferase</keyword>
<dbReference type="InterPro" id="IPR003594">
    <property type="entry name" value="HATPase_dom"/>
</dbReference>
<proteinExistence type="predicted"/>
<accession>A0A250FC97</accession>
<dbReference type="CDD" id="cd00075">
    <property type="entry name" value="HATPase"/>
    <property type="match status" value="1"/>
</dbReference>
<gene>
    <name evidence="17" type="ORF">CGC53_04210</name>
</gene>
<organism evidence="17 18">
    <name type="scientific">Capnocytophaga leadbetteri</name>
    <dbReference type="NCBI Taxonomy" id="327575"/>
    <lineage>
        <taxon>Bacteria</taxon>
        <taxon>Pseudomonadati</taxon>
        <taxon>Bacteroidota</taxon>
        <taxon>Flavobacteriia</taxon>
        <taxon>Flavobacteriales</taxon>
        <taxon>Flavobacteriaceae</taxon>
        <taxon>Capnocytophaga</taxon>
    </lineage>
</organism>
<dbReference type="Gene3D" id="6.10.340.10">
    <property type="match status" value="1"/>
</dbReference>
<sequence length="487" mass="55361">MFKKNSLRFQIFLSMTLLVLVSFALLAFVLVGQYRQQALEYHDERLIDKENQIKMQIQYVFSQTTFPVETPYIPLIFREDIYTIANIQNLNFALYDLDGILLKSSKASLSPDQDAFFIPPSVLQQLSSTLNKRIAEHHEVAGRGYQTSYSYITDLQFKPIAILSIPYFENDTFNERALEGSLYNLAIVYFSLLIVALIVAYFISKYITKSLKTIEQRLDKTRLLSRNEKITLKSAPAEISELVSAYNAMIDEIENSKALLAQSEREQAWREMAKQVAHEIKNPLTPMRLSVQSFQRKANRETQSTELTNEFCESLIQQIDILSNISTAFSALTNMPAKNDENFNFVPVIKRTLDIFNTDYIHFTYSDSDITAVFDRDQLGRVVTNLVKNAMQATENTPIPRIEVSLYKDNDSITLKVKDNGIGISETDRDKIFEPRFTTKTSGSGLGLAMVKNIILSYGGTISFTSEVGKGSEFTAVLAHFLKTNQT</sequence>
<keyword evidence="12" id="KW-0902">Two-component regulatory system</keyword>
<dbReference type="GO" id="GO:0005524">
    <property type="term" value="F:ATP binding"/>
    <property type="evidence" value="ECO:0007669"/>
    <property type="project" value="UniProtKB-KW"/>
</dbReference>
<keyword evidence="8" id="KW-0547">Nucleotide-binding</keyword>
<keyword evidence="18" id="KW-1185">Reference proteome</keyword>
<evidence type="ECO:0000259" key="16">
    <source>
        <dbReference type="PROSITE" id="PS50885"/>
    </source>
</evidence>
<evidence type="ECO:0000256" key="2">
    <source>
        <dbReference type="ARBA" id="ARBA00004651"/>
    </source>
</evidence>
<evidence type="ECO:0000256" key="10">
    <source>
        <dbReference type="ARBA" id="ARBA00022840"/>
    </source>
</evidence>
<dbReference type="InterPro" id="IPR003661">
    <property type="entry name" value="HisK_dim/P_dom"/>
</dbReference>
<dbReference type="Proteomes" id="UP000217276">
    <property type="component" value="Chromosome"/>
</dbReference>
<comment type="subcellular location">
    <subcellularLocation>
        <location evidence="2">Cell membrane</location>
        <topology evidence="2">Multi-pass membrane protein</topology>
    </subcellularLocation>
</comment>
<evidence type="ECO:0000256" key="8">
    <source>
        <dbReference type="ARBA" id="ARBA00022741"/>
    </source>
</evidence>
<dbReference type="InterPro" id="IPR005467">
    <property type="entry name" value="His_kinase_dom"/>
</dbReference>